<keyword evidence="3" id="KW-1185">Reference proteome</keyword>
<evidence type="ECO:0000313" key="2">
    <source>
        <dbReference type="EMBL" id="CAI9780702.1"/>
    </source>
</evidence>
<accession>A0AAD2E6M5</accession>
<gene>
    <name evidence="2" type="ORF">FPE_LOCUS28132</name>
</gene>
<dbReference type="AlphaFoldDB" id="A0AAD2E6M5"/>
<proteinExistence type="predicted"/>
<dbReference type="Proteomes" id="UP000834106">
    <property type="component" value="Chromosome 17"/>
</dbReference>
<feature type="region of interest" description="Disordered" evidence="1">
    <location>
        <begin position="1"/>
        <end position="23"/>
    </location>
</feature>
<protein>
    <submittedName>
        <fullName evidence="2">Uncharacterized protein</fullName>
    </submittedName>
</protein>
<reference evidence="2" key="1">
    <citation type="submission" date="2023-05" db="EMBL/GenBank/DDBJ databases">
        <authorList>
            <person name="Huff M."/>
        </authorList>
    </citation>
    <scope>NUCLEOTIDE SEQUENCE</scope>
</reference>
<sequence>MNRRCPSESAADEDTLRHEKPLRAALPSSTVDFEAEVVDFEANMEEEVVDFEAEAVDLMELLIFSSESLPRLPSSPTPNTHPPSRRTYTHSHWILNKYSVDDDAANKLKGICGI</sequence>
<evidence type="ECO:0000256" key="1">
    <source>
        <dbReference type="SAM" id="MobiDB-lite"/>
    </source>
</evidence>
<dbReference type="EMBL" id="OU503052">
    <property type="protein sequence ID" value="CAI9780702.1"/>
    <property type="molecule type" value="Genomic_DNA"/>
</dbReference>
<organism evidence="2 3">
    <name type="scientific">Fraxinus pennsylvanica</name>
    <dbReference type="NCBI Taxonomy" id="56036"/>
    <lineage>
        <taxon>Eukaryota</taxon>
        <taxon>Viridiplantae</taxon>
        <taxon>Streptophyta</taxon>
        <taxon>Embryophyta</taxon>
        <taxon>Tracheophyta</taxon>
        <taxon>Spermatophyta</taxon>
        <taxon>Magnoliopsida</taxon>
        <taxon>eudicotyledons</taxon>
        <taxon>Gunneridae</taxon>
        <taxon>Pentapetalae</taxon>
        <taxon>asterids</taxon>
        <taxon>lamiids</taxon>
        <taxon>Lamiales</taxon>
        <taxon>Oleaceae</taxon>
        <taxon>Oleeae</taxon>
        <taxon>Fraxinus</taxon>
    </lineage>
</organism>
<evidence type="ECO:0000313" key="3">
    <source>
        <dbReference type="Proteomes" id="UP000834106"/>
    </source>
</evidence>
<name>A0AAD2E6M5_9LAMI</name>